<feature type="compositionally biased region" description="Low complexity" evidence="1">
    <location>
        <begin position="58"/>
        <end position="68"/>
    </location>
</feature>
<gene>
    <name evidence="3" type="ORF">GV829_12235</name>
</gene>
<dbReference type="Proteomes" id="UP000503018">
    <property type="component" value="Chromosome"/>
</dbReference>
<evidence type="ECO:0000256" key="1">
    <source>
        <dbReference type="SAM" id="MobiDB-lite"/>
    </source>
</evidence>
<reference evidence="3 4" key="1">
    <citation type="submission" date="2020-01" db="EMBL/GenBank/DDBJ databases">
        <title>Sphingomonas sp. strain CSW-10.</title>
        <authorList>
            <person name="Chen W.-M."/>
        </authorList>
    </citation>
    <scope>NUCLEOTIDE SEQUENCE [LARGE SCALE GENOMIC DNA]</scope>
    <source>
        <strain evidence="3 4">CSW-10</strain>
    </source>
</reference>
<protein>
    <recommendedName>
        <fullName evidence="5">ATPase</fullName>
    </recommendedName>
</protein>
<evidence type="ECO:0000313" key="3">
    <source>
        <dbReference type="EMBL" id="QJQ33114.1"/>
    </source>
</evidence>
<name>A0A6M4AVK2_9SPHN</name>
<feature type="compositionally biased region" description="Polar residues" evidence="1">
    <location>
        <begin position="33"/>
        <end position="50"/>
    </location>
</feature>
<accession>A0A6M4AVK2</accession>
<dbReference type="AlphaFoldDB" id="A0A6M4AVK2"/>
<keyword evidence="2" id="KW-0472">Membrane</keyword>
<proteinExistence type="predicted"/>
<keyword evidence="2" id="KW-0812">Transmembrane</keyword>
<sequence>MTGERKIVGIWPAAHGTPSIGATFSRASRQEQQDQSDGQLEAETQQTSQKEFSDGQDGDAAGADPALGNVQIAGPEADGFWVGFDEEPAANTGGFPWSAAALGLLALLWTAVVLWTATQGFVTAPVMDAVPGLVSAVTAPVAVLLLAWMIIERGSERSVRRHLHLLEQLRVEQRNLTERLALMDRLWHDAQATLANNAAAYAHQASEAGRQIEATSAAFESRMREAVGLSAQINEQGDAARRHMESLIIALPKVDDVAQRAAETMREASQAAYQFGGQLEAQIAALRSEAAETGKVLGEADRGLAERIDALIAATGAAQQGAVATGEQFAEILARQRESALALLADLAGGMDGSVSTVEQRFDAARTMLDKASTRQLAALARGISDAETRAGALTAVLNSAIDSSGTLDSELTKLVEEARERVDSMASNSADRLAALSEAVAEFQTLFARLGEQSDSQMGRVSELGDKAATLLSLLGDVTREVDDALPAAIARLQEHVAQSVEELAVLPPLVEANAEGVGTALEQLYACEAALEQQVATLAAIDRTASETLAAQAKGVEAVGTALDALAARMAEVGSTEAPAMLATLSQAEQSADAAAERARNAILQVVRSAAGEIEQAIADAIDQSANEAVTARIAGVTAAADEAVASATAASDRLMRQLITIADSSAALESRAEAVRVTMETHDRETLSRQLSLLTESLQSTAVDITRVLSTDVADQAWSAYLKGDRGIFARRAVRLLSASEARELLARYQDDDDFRGLVNRYIHDFEAMLRSLLDTRDGSSLSVTLLSSDVGKVYVALAQAIERLRS</sequence>
<dbReference type="RefSeq" id="WP_169947053.1">
    <property type="nucleotide sequence ID" value="NZ_CP053015.1"/>
</dbReference>
<organism evidence="3 4">
    <name type="scientific">Sphingomonas lacunae</name>
    <dbReference type="NCBI Taxonomy" id="2698828"/>
    <lineage>
        <taxon>Bacteria</taxon>
        <taxon>Pseudomonadati</taxon>
        <taxon>Pseudomonadota</taxon>
        <taxon>Alphaproteobacteria</taxon>
        <taxon>Sphingomonadales</taxon>
        <taxon>Sphingomonadaceae</taxon>
        <taxon>Sphingomonas</taxon>
    </lineage>
</organism>
<keyword evidence="4" id="KW-1185">Reference proteome</keyword>
<feature type="transmembrane region" description="Helical" evidence="2">
    <location>
        <begin position="129"/>
        <end position="151"/>
    </location>
</feature>
<evidence type="ECO:0008006" key="5">
    <source>
        <dbReference type="Google" id="ProtNLM"/>
    </source>
</evidence>
<dbReference type="KEGG" id="slan:GV829_12235"/>
<evidence type="ECO:0000256" key="2">
    <source>
        <dbReference type="SAM" id="Phobius"/>
    </source>
</evidence>
<feature type="transmembrane region" description="Helical" evidence="2">
    <location>
        <begin position="97"/>
        <end position="117"/>
    </location>
</feature>
<evidence type="ECO:0000313" key="4">
    <source>
        <dbReference type="Proteomes" id="UP000503018"/>
    </source>
</evidence>
<feature type="region of interest" description="Disordered" evidence="1">
    <location>
        <begin position="1"/>
        <end position="68"/>
    </location>
</feature>
<dbReference type="EMBL" id="CP053015">
    <property type="protein sequence ID" value="QJQ33114.1"/>
    <property type="molecule type" value="Genomic_DNA"/>
</dbReference>
<keyword evidence="2" id="KW-1133">Transmembrane helix</keyword>